<dbReference type="PROSITE" id="PS51471">
    <property type="entry name" value="FE2OG_OXY"/>
    <property type="match status" value="1"/>
</dbReference>
<dbReference type="InterPro" id="IPR027443">
    <property type="entry name" value="IPNS-like_sf"/>
</dbReference>
<proteinExistence type="inferred from homology"/>
<dbReference type="InterPro" id="IPR044861">
    <property type="entry name" value="IPNS-like_FE2OG_OXY"/>
</dbReference>
<dbReference type="Pfam" id="PF03171">
    <property type="entry name" value="2OG-FeII_Oxy"/>
    <property type="match status" value="1"/>
</dbReference>
<dbReference type="PANTHER" id="PTHR47990">
    <property type="entry name" value="2-OXOGLUTARATE (2OG) AND FE(II)-DEPENDENT OXYGENASE SUPERFAMILY PROTEIN-RELATED"/>
    <property type="match status" value="1"/>
</dbReference>
<dbReference type="Proteomes" id="UP000276133">
    <property type="component" value="Unassembled WGS sequence"/>
</dbReference>
<dbReference type="PRINTS" id="PR00682">
    <property type="entry name" value="IPNSYNTHASE"/>
</dbReference>
<dbReference type="InterPro" id="IPR026992">
    <property type="entry name" value="DIOX_N"/>
</dbReference>
<dbReference type="InterPro" id="IPR005123">
    <property type="entry name" value="Oxoglu/Fe-dep_dioxygenase_dom"/>
</dbReference>
<protein>
    <submittedName>
        <fullName evidence="3">Iron oxidase</fullName>
    </submittedName>
</protein>
<evidence type="ECO:0000313" key="3">
    <source>
        <dbReference type="EMBL" id="RNA32948.1"/>
    </source>
</evidence>
<feature type="domain" description="Fe2OG dioxygenase" evidence="2">
    <location>
        <begin position="172"/>
        <end position="274"/>
    </location>
</feature>
<reference evidence="3 4" key="1">
    <citation type="journal article" date="2018" name="Sci. Rep.">
        <title>Genomic signatures of local adaptation to the degree of environmental predictability in rotifers.</title>
        <authorList>
            <person name="Franch-Gras L."/>
            <person name="Hahn C."/>
            <person name="Garcia-Roger E.M."/>
            <person name="Carmona M.J."/>
            <person name="Serra M."/>
            <person name="Gomez A."/>
        </authorList>
    </citation>
    <scope>NUCLEOTIDE SEQUENCE [LARGE SCALE GENOMIC DNA]</scope>
    <source>
        <strain evidence="3">HYR1</strain>
    </source>
</reference>
<dbReference type="EMBL" id="REGN01001719">
    <property type="protein sequence ID" value="RNA32948.1"/>
    <property type="molecule type" value="Genomic_DNA"/>
</dbReference>
<evidence type="ECO:0000313" key="4">
    <source>
        <dbReference type="Proteomes" id="UP000276133"/>
    </source>
</evidence>
<evidence type="ECO:0000259" key="2">
    <source>
        <dbReference type="PROSITE" id="PS51471"/>
    </source>
</evidence>
<dbReference type="AlphaFoldDB" id="A0A3M7SBM1"/>
<dbReference type="InterPro" id="IPR050231">
    <property type="entry name" value="Iron_ascorbate_oxido_reductase"/>
</dbReference>
<name>A0A3M7SBM1_BRAPC</name>
<dbReference type="Pfam" id="PF14226">
    <property type="entry name" value="DIOX_N"/>
    <property type="match status" value="1"/>
</dbReference>
<organism evidence="3 4">
    <name type="scientific">Brachionus plicatilis</name>
    <name type="common">Marine rotifer</name>
    <name type="synonym">Brachionus muelleri</name>
    <dbReference type="NCBI Taxonomy" id="10195"/>
    <lineage>
        <taxon>Eukaryota</taxon>
        <taxon>Metazoa</taxon>
        <taxon>Spiralia</taxon>
        <taxon>Gnathifera</taxon>
        <taxon>Rotifera</taxon>
        <taxon>Eurotatoria</taxon>
        <taxon>Monogononta</taxon>
        <taxon>Pseudotrocha</taxon>
        <taxon>Ploima</taxon>
        <taxon>Brachionidae</taxon>
        <taxon>Brachionus</taxon>
    </lineage>
</organism>
<dbReference type="STRING" id="10195.A0A3M7SBM1"/>
<keyword evidence="1" id="KW-0479">Metal-binding</keyword>
<evidence type="ECO:0000256" key="1">
    <source>
        <dbReference type="RuleBase" id="RU003682"/>
    </source>
</evidence>
<dbReference type="SUPFAM" id="SSF51197">
    <property type="entry name" value="Clavaminate synthase-like"/>
    <property type="match status" value="1"/>
</dbReference>
<keyword evidence="1" id="KW-0408">Iron</keyword>
<comment type="similarity">
    <text evidence="1">Belongs to the iron/ascorbate-dependent oxidoreductase family.</text>
</comment>
<keyword evidence="4" id="KW-1185">Reference proteome</keyword>
<keyword evidence="1" id="KW-0560">Oxidoreductase</keyword>
<sequence length="327" mass="37413">MATKIPVIDISALVNETDQSDKLKVANELNKVCSEHGFFYIVGHGVDAQLQQKLENLSRQFFNLPLETKLKIKRNSKLLGYFTVGTELTYDKPDHREGLWLGEELDPEDDLVKRNVPLHGPNSFPEEVPELRPVVLEYMNKILHLAHKLINGLALSLGLSESYFYDRYTKRPFYQLGIAHYPPVKVANESLEWGIGEHTDYGLLTILKQDNNGGLQIKPKSSDWIDAPPIENSFICNIGDMMDRITGGLYKSTLHRVKVQTKKDRISFPFFFEPSFFSRVTKIEGLANSVDDKDQRWDKMSVYDFDGTYGEYLMTKVFNALPDLKSN</sequence>
<dbReference type="GO" id="GO:0046872">
    <property type="term" value="F:metal ion binding"/>
    <property type="evidence" value="ECO:0007669"/>
    <property type="project" value="UniProtKB-KW"/>
</dbReference>
<accession>A0A3M7SBM1</accession>
<comment type="caution">
    <text evidence="3">The sequence shown here is derived from an EMBL/GenBank/DDBJ whole genome shotgun (WGS) entry which is preliminary data.</text>
</comment>
<dbReference type="OrthoDB" id="288590at2759"/>
<gene>
    <name evidence="3" type="ORF">BpHYR1_002448</name>
</gene>
<dbReference type="Gene3D" id="2.60.120.330">
    <property type="entry name" value="B-lactam Antibiotic, Isopenicillin N Synthase, Chain"/>
    <property type="match status" value="1"/>
</dbReference>
<dbReference type="GO" id="GO:0016491">
    <property type="term" value="F:oxidoreductase activity"/>
    <property type="evidence" value="ECO:0007669"/>
    <property type="project" value="UniProtKB-KW"/>
</dbReference>